<dbReference type="Proteomes" id="UP000027153">
    <property type="component" value="Unassembled WGS sequence"/>
</dbReference>
<comment type="caution">
    <text evidence="1">The sequence shown here is derived from an EMBL/GenBank/DDBJ whole genome shotgun (WGS) entry which is preliminary data.</text>
</comment>
<name>A0A062V864_9EURY</name>
<gene>
    <name evidence="1" type="ORF">ANME2D_01985</name>
</gene>
<dbReference type="EMBL" id="JMIY01000004">
    <property type="protein sequence ID" value="KCZ71929.1"/>
    <property type="molecule type" value="Genomic_DNA"/>
</dbReference>
<evidence type="ECO:0000313" key="2">
    <source>
        <dbReference type="Proteomes" id="UP000027153"/>
    </source>
</evidence>
<keyword evidence="2" id="KW-1185">Reference proteome</keyword>
<organism evidence="1 2">
    <name type="scientific">Candidatus Methanoperedens nitratireducens</name>
    <dbReference type="NCBI Taxonomy" id="1392998"/>
    <lineage>
        <taxon>Archaea</taxon>
        <taxon>Methanobacteriati</taxon>
        <taxon>Methanobacteriota</taxon>
        <taxon>Stenosarchaea group</taxon>
        <taxon>Methanomicrobia</taxon>
        <taxon>Methanosarcinales</taxon>
        <taxon>ANME-2 cluster</taxon>
        <taxon>Candidatus Methanoperedentaceae</taxon>
        <taxon>Candidatus Methanoperedens</taxon>
    </lineage>
</organism>
<protein>
    <submittedName>
        <fullName evidence="1">Uncharacterized protein</fullName>
    </submittedName>
</protein>
<accession>A0A062V864</accession>
<evidence type="ECO:0000313" key="1">
    <source>
        <dbReference type="EMBL" id="KCZ71929.1"/>
    </source>
</evidence>
<proteinExistence type="predicted"/>
<dbReference type="AlphaFoldDB" id="A0A062V864"/>
<reference evidence="1 2" key="1">
    <citation type="journal article" date="2013" name="Nature">
        <title>Anaerobic oxidation of methane coupled to nitrate reduction in a novel archaeal lineage.</title>
        <authorList>
            <person name="Haroon M.F."/>
            <person name="Hu S."/>
            <person name="Shi Y."/>
            <person name="Imelfort M."/>
            <person name="Keller J."/>
            <person name="Hugenholtz P."/>
            <person name="Yuan Z."/>
            <person name="Tyson G.W."/>
        </authorList>
    </citation>
    <scope>NUCLEOTIDE SEQUENCE [LARGE SCALE GENOMIC DNA]</scope>
    <source>
        <strain evidence="1 2">ANME-2d</strain>
    </source>
</reference>
<sequence>MGIRDDAGIREMGGYDDFFNMFWIKIVQCKKSTTEDTEFTENCCFISVVFNHLPLVISIQRCISKIQPVSRYHDSIGIDVYSHGAPPQELAFHNCGARAGHLIKNNLTRRGITKDEVSRDVWLPVAPVVSDVRSPVAAVGEATDCGGFGGEGGGGANCEIFHLGWSFILVSPISTSGWDWRNCL</sequence>